<evidence type="ECO:0000256" key="6">
    <source>
        <dbReference type="SAM" id="MobiDB-lite"/>
    </source>
</evidence>
<dbReference type="EMBL" id="VLTJ01000028">
    <property type="protein sequence ID" value="TSH93388.1"/>
    <property type="molecule type" value="Genomic_DNA"/>
</dbReference>
<dbReference type="InterPro" id="IPR013563">
    <property type="entry name" value="Oligopep_ABC_C"/>
</dbReference>
<evidence type="ECO:0000313" key="8">
    <source>
        <dbReference type="EMBL" id="TSH93388.1"/>
    </source>
</evidence>
<keyword evidence="5 8" id="KW-0067">ATP-binding</keyword>
<dbReference type="GO" id="GO:0055085">
    <property type="term" value="P:transmembrane transport"/>
    <property type="evidence" value="ECO:0007669"/>
    <property type="project" value="UniProtKB-ARBA"/>
</dbReference>
<dbReference type="SUPFAM" id="SSF52540">
    <property type="entry name" value="P-loop containing nucleoside triphosphate hydrolases"/>
    <property type="match status" value="1"/>
</dbReference>
<dbReference type="GO" id="GO:0016887">
    <property type="term" value="F:ATP hydrolysis activity"/>
    <property type="evidence" value="ECO:0007669"/>
    <property type="project" value="InterPro"/>
</dbReference>
<evidence type="ECO:0000256" key="3">
    <source>
        <dbReference type="ARBA" id="ARBA00022475"/>
    </source>
</evidence>
<dbReference type="GO" id="GO:0005524">
    <property type="term" value="F:ATP binding"/>
    <property type="evidence" value="ECO:0007669"/>
    <property type="project" value="UniProtKB-KW"/>
</dbReference>
<accession>A0A556AKG6</accession>
<evidence type="ECO:0000259" key="7">
    <source>
        <dbReference type="PROSITE" id="PS50893"/>
    </source>
</evidence>
<proteinExistence type="inferred from homology"/>
<dbReference type="Pfam" id="PF00005">
    <property type="entry name" value="ABC_tran"/>
    <property type="match status" value="1"/>
</dbReference>
<feature type="domain" description="ABC transporter" evidence="7">
    <location>
        <begin position="25"/>
        <end position="273"/>
    </location>
</feature>
<evidence type="ECO:0000256" key="5">
    <source>
        <dbReference type="ARBA" id="ARBA00022840"/>
    </source>
</evidence>
<dbReference type="InterPro" id="IPR003593">
    <property type="entry name" value="AAA+_ATPase"/>
</dbReference>
<comment type="caution">
    <text evidence="8">The sequence shown here is derived from an EMBL/GenBank/DDBJ whole genome shotgun (WGS) entry which is preliminary data.</text>
</comment>
<dbReference type="Proteomes" id="UP000318405">
    <property type="component" value="Unassembled WGS sequence"/>
</dbReference>
<protein>
    <submittedName>
        <fullName evidence="8">ATP-binding cassette domain-containing protein</fullName>
    </submittedName>
</protein>
<dbReference type="InterPro" id="IPR027417">
    <property type="entry name" value="P-loop_NTPase"/>
</dbReference>
<dbReference type="PROSITE" id="PS00211">
    <property type="entry name" value="ABC_TRANSPORTER_1"/>
    <property type="match status" value="1"/>
</dbReference>
<keyword evidence="3" id="KW-0472">Membrane</keyword>
<evidence type="ECO:0000256" key="4">
    <source>
        <dbReference type="ARBA" id="ARBA00022741"/>
    </source>
</evidence>
<feature type="region of interest" description="Disordered" evidence="6">
    <location>
        <begin position="1"/>
        <end position="21"/>
    </location>
</feature>
<dbReference type="Gene3D" id="3.40.50.300">
    <property type="entry name" value="P-loop containing nucleotide triphosphate hydrolases"/>
    <property type="match status" value="1"/>
</dbReference>
<evidence type="ECO:0000256" key="1">
    <source>
        <dbReference type="ARBA" id="ARBA00005417"/>
    </source>
</evidence>
<dbReference type="InterPro" id="IPR017871">
    <property type="entry name" value="ABC_transporter-like_CS"/>
</dbReference>
<dbReference type="SMART" id="SM00382">
    <property type="entry name" value="AAA"/>
    <property type="match status" value="1"/>
</dbReference>
<evidence type="ECO:0000313" key="9">
    <source>
        <dbReference type="Proteomes" id="UP000318405"/>
    </source>
</evidence>
<dbReference type="Pfam" id="PF08352">
    <property type="entry name" value="oligo_HPY"/>
    <property type="match status" value="1"/>
</dbReference>
<gene>
    <name evidence="8" type="ORF">FOZ76_14080</name>
</gene>
<dbReference type="CDD" id="cd03257">
    <property type="entry name" value="ABC_NikE_OppD_transporters"/>
    <property type="match status" value="1"/>
</dbReference>
<keyword evidence="2" id="KW-0813">Transport</keyword>
<dbReference type="FunFam" id="3.40.50.300:FF:000016">
    <property type="entry name" value="Oligopeptide ABC transporter ATP-binding component"/>
    <property type="match status" value="1"/>
</dbReference>
<reference evidence="8 9" key="1">
    <citation type="submission" date="2019-07" db="EMBL/GenBank/DDBJ databases">
        <title>Qingshengfaniella alkalisoli gen. nov., sp. nov., isolated from saline soil.</title>
        <authorList>
            <person name="Xu L."/>
            <person name="Huang X.-X."/>
            <person name="Sun J.-Q."/>
        </authorList>
    </citation>
    <scope>NUCLEOTIDE SEQUENCE [LARGE SCALE GENOMIC DNA]</scope>
    <source>
        <strain evidence="8 9">DSM 27279</strain>
    </source>
</reference>
<dbReference type="PANTHER" id="PTHR43776:SF7">
    <property type="entry name" value="D,D-DIPEPTIDE TRANSPORT ATP-BINDING PROTEIN DDPF-RELATED"/>
    <property type="match status" value="1"/>
</dbReference>
<dbReference type="InterPro" id="IPR003439">
    <property type="entry name" value="ABC_transporter-like_ATP-bd"/>
</dbReference>
<sequence>MATPIPFRPPQGGHGSTNPAGAPLLRVRELRKHYPVGGLFGKRGRVAAVDGVSFDIAAGETLGLVGESGCGKSTTGRLILRLIEASSGTVEFRGEDLTRLDRAAMTSRRRDIQLVFQDPYSSLNPSMTVRELIAEPLIVHRVDMLSGVDRRVADLLGMVGLKPEHMHRYPHEFSGGQRQRIGIARALALDPQLLVCDEPVSALDVSVQAQVLNLLRDLQLRTGVGMLFISHDLMAVRYVAHRVAVMYLGKLVETAPTGAMFAAPRHPYTRALLDAVPTLQPENRPRTVLQGDLPSPLNPPEGCHFHPRCAYATARCRQEAPRLSGDGDGHASACHHWRDLPPWPGLSPSLTAPPPPRLARLLERFRQPIVPEVAPLSSTGVR</sequence>
<dbReference type="OrthoDB" id="9802772at2"/>
<keyword evidence="4" id="KW-0547">Nucleotide-binding</keyword>
<keyword evidence="9" id="KW-1185">Reference proteome</keyword>
<dbReference type="GO" id="GO:0015833">
    <property type="term" value="P:peptide transport"/>
    <property type="evidence" value="ECO:0007669"/>
    <property type="project" value="InterPro"/>
</dbReference>
<dbReference type="InterPro" id="IPR050319">
    <property type="entry name" value="ABC_transp_ATP-bind"/>
</dbReference>
<name>A0A556AKG6_9BURK</name>
<dbReference type="PANTHER" id="PTHR43776">
    <property type="entry name" value="TRANSPORT ATP-BINDING PROTEIN"/>
    <property type="match status" value="1"/>
</dbReference>
<comment type="similarity">
    <text evidence="1">Belongs to the ABC transporter superfamily.</text>
</comment>
<dbReference type="RefSeq" id="WP_143948906.1">
    <property type="nucleotide sequence ID" value="NZ_BAABMB010000006.1"/>
</dbReference>
<dbReference type="AlphaFoldDB" id="A0A556AKG6"/>
<keyword evidence="3" id="KW-1003">Cell membrane</keyword>
<dbReference type="NCBIfam" id="TIGR01727">
    <property type="entry name" value="oligo_HPY"/>
    <property type="match status" value="1"/>
</dbReference>
<evidence type="ECO:0000256" key="2">
    <source>
        <dbReference type="ARBA" id="ARBA00022448"/>
    </source>
</evidence>
<dbReference type="PROSITE" id="PS50893">
    <property type="entry name" value="ABC_TRANSPORTER_2"/>
    <property type="match status" value="1"/>
</dbReference>
<organism evidence="8 9">
    <name type="scientific">Verticiella sediminum</name>
    <dbReference type="NCBI Taxonomy" id="1247510"/>
    <lineage>
        <taxon>Bacteria</taxon>
        <taxon>Pseudomonadati</taxon>
        <taxon>Pseudomonadota</taxon>
        <taxon>Betaproteobacteria</taxon>
        <taxon>Burkholderiales</taxon>
        <taxon>Alcaligenaceae</taxon>
        <taxon>Verticiella</taxon>
    </lineage>
</organism>